<organism evidence="1">
    <name type="scientific">uncultured Synechococcales cyanobacterium</name>
    <dbReference type="NCBI Taxonomy" id="1936017"/>
    <lineage>
        <taxon>Bacteria</taxon>
        <taxon>Bacillati</taxon>
        <taxon>Cyanobacteriota</taxon>
        <taxon>Cyanophyceae</taxon>
        <taxon>Synechococcales</taxon>
        <taxon>environmental samples</taxon>
    </lineage>
</organism>
<sequence>MLRIKMSPLIQLMEIDLMLADLNLHLEIYFISISGRRQSLDNEEQI</sequence>
<gene>
    <name evidence="1" type="ORF">AVDCRST_MAG81-5433</name>
</gene>
<dbReference type="AlphaFoldDB" id="A0A6J4VWJ7"/>
<evidence type="ECO:0000313" key="1">
    <source>
        <dbReference type="EMBL" id="CAA9590504.1"/>
    </source>
</evidence>
<protein>
    <submittedName>
        <fullName evidence="1">Uncharacterized protein</fullName>
    </submittedName>
</protein>
<reference evidence="1" key="1">
    <citation type="submission" date="2020-02" db="EMBL/GenBank/DDBJ databases">
        <authorList>
            <person name="Meier V. D."/>
        </authorList>
    </citation>
    <scope>NUCLEOTIDE SEQUENCE</scope>
    <source>
        <strain evidence="1">AVDCRST_MAG81</strain>
    </source>
</reference>
<proteinExistence type="predicted"/>
<name>A0A6J4VWJ7_9CYAN</name>
<accession>A0A6J4VWJ7</accession>
<dbReference type="EMBL" id="CADCWO010000264">
    <property type="protein sequence ID" value="CAA9590504.1"/>
    <property type="molecule type" value="Genomic_DNA"/>
</dbReference>